<sequence length="230" mass="25116">MLIVLTTVFYGLIAATRALAQGNDLPTLIADGPFALRVKGRCNSSIDGYLRAVDVFSFDTPQAVLHYNPTSAPVADNSSYRFYFNHTGSTQSADGYELGFMASDITVGEPNGVGLMGKAASLQYRPNTNVAVVAFGAYATTVDYTGFGRDGKAFLNYYTNDADTLPEQPANVSLSINYCEYTCVRSWRYDGWAICWQTYYAVTGPTLSWITTGKPHNPTCVRVDLLKAEL</sequence>
<organism evidence="2 3">
    <name type="scientific">Xylaria bambusicola</name>
    <dbReference type="NCBI Taxonomy" id="326684"/>
    <lineage>
        <taxon>Eukaryota</taxon>
        <taxon>Fungi</taxon>
        <taxon>Dikarya</taxon>
        <taxon>Ascomycota</taxon>
        <taxon>Pezizomycotina</taxon>
        <taxon>Sordariomycetes</taxon>
        <taxon>Xylariomycetidae</taxon>
        <taxon>Xylariales</taxon>
        <taxon>Xylariaceae</taxon>
        <taxon>Xylaria</taxon>
    </lineage>
</organism>
<dbReference type="AlphaFoldDB" id="A0AAN7ZEP3"/>
<dbReference type="Proteomes" id="UP001305414">
    <property type="component" value="Unassembled WGS sequence"/>
</dbReference>
<keyword evidence="1" id="KW-0732">Signal</keyword>
<evidence type="ECO:0000256" key="1">
    <source>
        <dbReference type="SAM" id="SignalP"/>
    </source>
</evidence>
<feature type="signal peptide" evidence="1">
    <location>
        <begin position="1"/>
        <end position="20"/>
    </location>
</feature>
<gene>
    <name evidence="2" type="ORF">RRF57_012425</name>
</gene>
<evidence type="ECO:0000313" key="2">
    <source>
        <dbReference type="EMBL" id="KAK5636713.1"/>
    </source>
</evidence>
<reference evidence="2 3" key="1">
    <citation type="submission" date="2023-10" db="EMBL/GenBank/DDBJ databases">
        <title>Draft genome sequence of Xylaria bambusicola isolate GMP-LS, the root and basal stem rot pathogen of sugarcane in Indonesia.</title>
        <authorList>
            <person name="Selvaraj P."/>
            <person name="Muralishankar V."/>
            <person name="Muruganantham S."/>
            <person name="Sp S."/>
            <person name="Haryani S."/>
            <person name="Lau K.J.X."/>
            <person name="Naqvi N.I."/>
        </authorList>
    </citation>
    <scope>NUCLEOTIDE SEQUENCE [LARGE SCALE GENOMIC DNA]</scope>
    <source>
        <strain evidence="2">GMP-LS</strain>
    </source>
</reference>
<proteinExistence type="predicted"/>
<comment type="caution">
    <text evidence="2">The sequence shown here is derived from an EMBL/GenBank/DDBJ whole genome shotgun (WGS) entry which is preliminary data.</text>
</comment>
<evidence type="ECO:0000313" key="3">
    <source>
        <dbReference type="Proteomes" id="UP001305414"/>
    </source>
</evidence>
<feature type="chain" id="PRO_5043050593" evidence="1">
    <location>
        <begin position="21"/>
        <end position="230"/>
    </location>
</feature>
<name>A0AAN7ZEP3_9PEZI</name>
<keyword evidence="3" id="KW-1185">Reference proteome</keyword>
<protein>
    <submittedName>
        <fullName evidence="2">Uncharacterized protein</fullName>
    </submittedName>
</protein>
<dbReference type="EMBL" id="JAWHQM010000075">
    <property type="protein sequence ID" value="KAK5636713.1"/>
    <property type="molecule type" value="Genomic_DNA"/>
</dbReference>
<accession>A0AAN7ZEP3</accession>